<name>A0A2N5SA93_9BASI</name>
<dbReference type="EMBL" id="PGCJ01001072">
    <property type="protein sequence ID" value="PLW10150.1"/>
    <property type="molecule type" value="Genomic_DNA"/>
</dbReference>
<keyword evidence="4" id="KW-1185">Reference proteome</keyword>
<reference evidence="2 4" key="1">
    <citation type="submission" date="2017-11" db="EMBL/GenBank/DDBJ databases">
        <title>De novo assembly and phasing of dikaryotic genomes from two isolates of Puccinia coronata f. sp. avenae, the causal agent of oat crown rust.</title>
        <authorList>
            <person name="Miller M.E."/>
            <person name="Zhang Y."/>
            <person name="Omidvar V."/>
            <person name="Sperschneider J."/>
            <person name="Schwessinger B."/>
            <person name="Raley C."/>
            <person name="Palmer J.M."/>
            <person name="Garnica D."/>
            <person name="Upadhyaya N."/>
            <person name="Rathjen J."/>
            <person name="Taylor J.M."/>
            <person name="Park R.F."/>
            <person name="Dodds P.N."/>
            <person name="Hirsch C.D."/>
            <person name="Kianian S.F."/>
            <person name="Figueroa M."/>
        </authorList>
    </citation>
    <scope>NUCLEOTIDE SEQUENCE [LARGE SCALE GENOMIC DNA]</scope>
    <source>
        <strain evidence="2">12NC29</strain>
    </source>
</reference>
<dbReference type="PANTHER" id="PTHR31912:SF34">
    <property type="entry name" value="NOTOCHORD-RELATED PROTEIN"/>
    <property type="match status" value="1"/>
</dbReference>
<gene>
    <name evidence="3" type="ORF">PCANC_03635</name>
    <name evidence="2" type="ORF">PCANC_14918</name>
</gene>
<dbReference type="STRING" id="200324.A0A2N5SA93"/>
<sequence>MPTYLEELKQHISIFMSHIIKHTAQWINKPKFHILFHLPESISRAGTANLFSTEKFESFNGVLRNSSTHSNKQAPGKDIAINFSNYQSLRFLLSGGVSYNKITGSTSQCSLELRNFFTNNPVIQKSLGFNSELSNPATQYPFQKRSTLKKEDEEPVPASLLGQFPGGNICQIAQLQLNAHENIFKSSFILIRAGSEECIGLVRSLWIADGSFFVHVNRMDRSIIHPFYGMRVFAKTNRTCAVHSMDIKTTLNLQHDCHTAGCPVTSTRSTRIERLDTTIKTPEVQHKGDTSFILNSASLHSPETHRRLADLPIPDILPSEWIKVCHAGLERWGAVNEPAAECQTPPETPPASPDESPAETPRRSNTPFRL</sequence>
<evidence type="ECO:0000313" key="4">
    <source>
        <dbReference type="Proteomes" id="UP000235388"/>
    </source>
</evidence>
<dbReference type="PANTHER" id="PTHR31912">
    <property type="entry name" value="IP13529P"/>
    <property type="match status" value="1"/>
</dbReference>
<dbReference type="EMBL" id="PGCJ01000056">
    <property type="protein sequence ID" value="PLW53813.1"/>
    <property type="molecule type" value="Genomic_DNA"/>
</dbReference>
<organism evidence="2 4">
    <name type="scientific">Puccinia coronata f. sp. avenae</name>
    <dbReference type="NCBI Taxonomy" id="200324"/>
    <lineage>
        <taxon>Eukaryota</taxon>
        <taxon>Fungi</taxon>
        <taxon>Dikarya</taxon>
        <taxon>Basidiomycota</taxon>
        <taxon>Pucciniomycotina</taxon>
        <taxon>Pucciniomycetes</taxon>
        <taxon>Pucciniales</taxon>
        <taxon>Pucciniaceae</taxon>
        <taxon>Puccinia</taxon>
    </lineage>
</organism>
<dbReference type="Proteomes" id="UP000235388">
    <property type="component" value="Unassembled WGS sequence"/>
</dbReference>
<proteinExistence type="predicted"/>
<evidence type="ECO:0000256" key="1">
    <source>
        <dbReference type="SAM" id="MobiDB-lite"/>
    </source>
</evidence>
<dbReference type="OrthoDB" id="2506088at2759"/>
<evidence type="ECO:0000313" key="2">
    <source>
        <dbReference type="EMBL" id="PLW10150.1"/>
    </source>
</evidence>
<comment type="caution">
    <text evidence="2">The sequence shown here is derived from an EMBL/GenBank/DDBJ whole genome shotgun (WGS) entry which is preliminary data.</text>
</comment>
<protein>
    <submittedName>
        <fullName evidence="2">Uncharacterized protein</fullName>
    </submittedName>
</protein>
<evidence type="ECO:0000313" key="3">
    <source>
        <dbReference type="EMBL" id="PLW53813.1"/>
    </source>
</evidence>
<dbReference type="AlphaFoldDB" id="A0A2N5SA93"/>
<accession>A0A2N5SA93</accession>
<feature type="region of interest" description="Disordered" evidence="1">
    <location>
        <begin position="336"/>
        <end position="370"/>
    </location>
</feature>